<proteinExistence type="predicted"/>
<name>A0A9X2D187_9GAMM</name>
<dbReference type="AlphaFoldDB" id="A0A9X2D187"/>
<dbReference type="Proteomes" id="UP001139721">
    <property type="component" value="Unassembled WGS sequence"/>
</dbReference>
<evidence type="ECO:0000313" key="2">
    <source>
        <dbReference type="EMBL" id="MCL9684745.1"/>
    </source>
</evidence>
<protein>
    <submittedName>
        <fullName evidence="2">DUF1543 domain-containing protein</fullName>
    </submittedName>
</protein>
<organism evidence="2 3">
    <name type="scientific">Legionella maioricensis</name>
    <dbReference type="NCBI Taxonomy" id="2896528"/>
    <lineage>
        <taxon>Bacteria</taxon>
        <taxon>Pseudomonadati</taxon>
        <taxon>Pseudomonadota</taxon>
        <taxon>Gammaproteobacteria</taxon>
        <taxon>Legionellales</taxon>
        <taxon>Legionellaceae</taxon>
        <taxon>Legionella</taxon>
    </lineage>
</organism>
<accession>A0A9X2D187</accession>
<gene>
    <name evidence="2" type="ORF">LOX96_11625</name>
</gene>
<dbReference type="Gene3D" id="3.10.20.10">
    <property type="match status" value="2"/>
</dbReference>
<feature type="domain" description="DUF1543" evidence="1">
    <location>
        <begin position="15"/>
        <end position="65"/>
    </location>
</feature>
<dbReference type="EMBL" id="JAJKBJ010000013">
    <property type="protein sequence ID" value="MCL9684745.1"/>
    <property type="molecule type" value="Genomic_DNA"/>
</dbReference>
<reference evidence="2" key="1">
    <citation type="submission" date="2021-11" db="EMBL/GenBank/DDBJ databases">
        <title>Legionella maioricencis sp. nov., a new species isolated from hot water samples in Mallorca.</title>
        <authorList>
            <person name="Crespi S."/>
            <person name="Drasar V."/>
            <person name="Salva-Serra F."/>
            <person name="Jaen-Luchoro D."/>
            <person name="Pineiro-Iglesias B."/>
            <person name="Aliaga F."/>
            <person name="Fernandez-Juarez V."/>
            <person name="Coll G."/>
            <person name="Moore E.R.B."/>
            <person name="Bennasar-Figueras A."/>
        </authorList>
    </citation>
    <scope>NUCLEOTIDE SEQUENCE</scope>
    <source>
        <strain evidence="2">HCPI-6</strain>
    </source>
</reference>
<evidence type="ECO:0000259" key="1">
    <source>
        <dbReference type="Pfam" id="PF07566"/>
    </source>
</evidence>
<dbReference type="RefSeq" id="WP_250421967.1">
    <property type="nucleotide sequence ID" value="NZ_JAJKBJ010000013.1"/>
</dbReference>
<dbReference type="Pfam" id="PF07566">
    <property type="entry name" value="DUF1543"/>
    <property type="match status" value="1"/>
</dbReference>
<evidence type="ECO:0000313" key="3">
    <source>
        <dbReference type="Proteomes" id="UP001139721"/>
    </source>
</evidence>
<dbReference type="InterPro" id="IPR011440">
    <property type="entry name" value="DUF1543"/>
</dbReference>
<comment type="caution">
    <text evidence="2">The sequence shown here is derived from an EMBL/GenBank/DDBJ whole genome shotgun (WGS) entry which is preliminary data.</text>
</comment>
<keyword evidence="3" id="KW-1185">Reference proteome</keyword>
<sequence>MDLFVIYIGGTHRQSLIELHDMRFIAANNIEDTYDALRQGWWGVPSSLHLDAWGILDYADGHSIHISELPSEQVTNKLYFVNLGGYDPCQFTELHKNIFVVAPDEHQAKQKALQHINDWHSPHRDYLHQVDSILDLNDLVSSNNHYLHLTEEKNAKPFEFTCRYIPIGKKAE</sequence>